<gene>
    <name evidence="1" type="ORF">C4B59_09080</name>
</gene>
<sequence>MEKVAARYKLLRGDFIPADSAIALTIAAGGPASHYSGTLVIADVSGDRHVTSLDAILSMQAATEVADSL</sequence>
<organism evidence="1 2">
    <name type="scientific">Candidatus Methanogaster sp</name>
    <dbReference type="NCBI Taxonomy" id="3386292"/>
    <lineage>
        <taxon>Archaea</taxon>
        <taxon>Methanobacteriati</taxon>
        <taxon>Methanobacteriota</taxon>
        <taxon>Stenosarchaea group</taxon>
        <taxon>Methanomicrobia</taxon>
        <taxon>Methanosarcinales</taxon>
        <taxon>ANME-2 cluster</taxon>
        <taxon>Candidatus Methanogasteraceae</taxon>
        <taxon>Candidatus Methanogaster</taxon>
    </lineage>
</organism>
<reference evidence="1" key="1">
    <citation type="submission" date="2018-01" db="EMBL/GenBank/DDBJ databases">
        <authorList>
            <person name="Krukenberg V."/>
        </authorList>
    </citation>
    <scope>NUCLEOTIDE SEQUENCE</scope>
    <source>
        <strain evidence="1">E20ANME2</strain>
    </source>
</reference>
<protein>
    <submittedName>
        <fullName evidence="1">Uncharacterized protein</fullName>
    </submittedName>
</protein>
<name>A0AC61L2J3_9EURY</name>
<dbReference type="EMBL" id="PQXF01000015">
    <property type="protein sequence ID" value="PXF60528.1"/>
    <property type="molecule type" value="Genomic_DNA"/>
</dbReference>
<dbReference type="Proteomes" id="UP000248329">
    <property type="component" value="Unassembled WGS sequence"/>
</dbReference>
<evidence type="ECO:0000313" key="2">
    <source>
        <dbReference type="Proteomes" id="UP000248329"/>
    </source>
</evidence>
<accession>A0AC61L2J3</accession>
<proteinExistence type="predicted"/>
<evidence type="ECO:0000313" key="1">
    <source>
        <dbReference type="EMBL" id="PXF60528.1"/>
    </source>
</evidence>
<comment type="caution">
    <text evidence="1">The sequence shown here is derived from an EMBL/GenBank/DDBJ whole genome shotgun (WGS) entry which is preliminary data.</text>
</comment>